<evidence type="ECO:0000256" key="2">
    <source>
        <dbReference type="ARBA" id="ARBA00012438"/>
    </source>
</evidence>
<evidence type="ECO:0000256" key="9">
    <source>
        <dbReference type="SAM" id="SignalP"/>
    </source>
</evidence>
<name>A0AAT9GGM6_9BACT</name>
<dbReference type="Gene3D" id="2.60.40.10">
    <property type="entry name" value="Immunoglobulins"/>
    <property type="match status" value="1"/>
</dbReference>
<proteinExistence type="predicted"/>
<keyword evidence="8" id="KW-0812">Transmembrane</keyword>
<dbReference type="InterPro" id="IPR036890">
    <property type="entry name" value="HATPase_C_sf"/>
</dbReference>
<dbReference type="GO" id="GO:0005524">
    <property type="term" value="F:ATP binding"/>
    <property type="evidence" value="ECO:0007669"/>
    <property type="project" value="UniProtKB-KW"/>
</dbReference>
<dbReference type="SUPFAM" id="SSF63829">
    <property type="entry name" value="Calcium-dependent phosphotriesterase"/>
    <property type="match status" value="1"/>
</dbReference>
<dbReference type="InterPro" id="IPR011495">
    <property type="entry name" value="Sig_transdc_His_kin_sub2_dim/P"/>
</dbReference>
<dbReference type="GO" id="GO:0004673">
    <property type="term" value="F:protein histidine kinase activity"/>
    <property type="evidence" value="ECO:0007669"/>
    <property type="project" value="UniProtKB-EC"/>
</dbReference>
<evidence type="ECO:0000256" key="3">
    <source>
        <dbReference type="ARBA" id="ARBA00022553"/>
    </source>
</evidence>
<feature type="signal peptide" evidence="9">
    <location>
        <begin position="1"/>
        <end position="19"/>
    </location>
</feature>
<dbReference type="AlphaFoldDB" id="A0AAT9GGM6"/>
<keyword evidence="3" id="KW-0597">Phosphoprotein</keyword>
<keyword evidence="9" id="KW-0732">Signal</keyword>
<keyword evidence="6" id="KW-0418">Kinase</keyword>
<dbReference type="PANTHER" id="PTHR41523:SF8">
    <property type="entry name" value="ETHYLENE RESPONSE SENSOR PROTEIN"/>
    <property type="match status" value="1"/>
</dbReference>
<keyword evidence="7" id="KW-0067">ATP-binding</keyword>
<gene>
    <name evidence="11" type="ORF">KACHI17_06100</name>
</gene>
<evidence type="ECO:0000313" key="11">
    <source>
        <dbReference type="EMBL" id="BFG69729.1"/>
    </source>
</evidence>
<keyword evidence="5" id="KW-0547">Nucleotide-binding</keyword>
<dbReference type="Pfam" id="PF07568">
    <property type="entry name" value="HisKA_2"/>
    <property type="match status" value="1"/>
</dbReference>
<organism evidence="11">
    <name type="scientific">Sediminibacterium sp. KACHI17</name>
    <dbReference type="NCBI Taxonomy" id="1751071"/>
    <lineage>
        <taxon>Bacteria</taxon>
        <taxon>Pseudomonadati</taxon>
        <taxon>Bacteroidota</taxon>
        <taxon>Chitinophagia</taxon>
        <taxon>Chitinophagales</taxon>
        <taxon>Chitinophagaceae</taxon>
        <taxon>Sediminibacterium</taxon>
    </lineage>
</organism>
<sequence length="1083" mass="124040">MRSCLLILLGILLHLQVHSQQLNPQLIGSANWKLTNASPVKEKITTTPLSFPLQQRMVLNSERKIYKKNIPSERKLIHNGPTIPVIETLTFIGKKLPAPEIVNAPPLQIRDNAIYNLSYTNKEHGFAGTNSFTFAEDDKYNIWISSSNGLIKYDGHQYFLYAYPSPNIATTETSILIDHLKRLWLVSENGIYYIHNDSIFTLQSKTLEFSKINARKVTADKQHRIWIATKEKGVLCINNKTVSIYDKRAGLPDLYIINVFVDKKGDIYIGSGLSGIVIIQPDKMISLFRHPEKLDWNGFLCFAENEDGIWAGLFNGALINIGLKDTIHYSFTGSFREQINDIIPVKTGLWIATLSNGIYYFDKKRTVNINHNNGLAYQSNFRLFHDSFGNIWISTFISGFSRINDNSFYQSDFTNYIDAQVNTVIPEKGKGEWLITFGQGLCYRTKGGIIQYIEPPTEKNKKLIYINDGIVNSDGSLWLGSYAWGPTKVTKNKFTCYKINEIPDNNIITSVKRDFNNTIWFSPIKYGLMYLKNDEFWRYTKRSGLLSENTIRLYTDQEKQVHIVSDAGLQRITRRGLETFYIDNKLFTGIVGEQFIVDSATSILTTSSDGLFIQHHQSIYQLSTNNGLYSNQIKNIRRDRAGRFWIATNRGIESFKMTGLSITEHTIYNESNGRFVSDAQQVFIDDSGYPAWNINGKKLTYDSVFTTPAKKPLFFIKNLILNSDTITGNNDISFLPNQTLIIDYRTIYWGKENHLKLSYQLIHNDKDTIVISVPINGKITLNNLVPGNYQIILKGTEKNKIYYAEPFNIIVNPFWYNTILFRCIIGFSVVAAIILYFRRKAKRQLKINVLLEEKVKEQTATILKEKNALEESLHVIDAQNQEKEVLIEEINHRVKNNLQFIMAMLEMQMNKQYSKETLQALLSTSRRIKAMSLVHEMLYAKPDTKGISITSYIYQLIDNLKEMAEGGNETQVDIKLSIEDLTFDSRKALSMGIIISELMSNSFKHAFKDIQKPQIYIELKKNKLTKNIELVFEDNGNGITTTTNESGLGRRLVDIFSRQLAGSYELTTQNKFRFKLVINQATA</sequence>
<evidence type="ECO:0000256" key="5">
    <source>
        <dbReference type="ARBA" id="ARBA00022741"/>
    </source>
</evidence>
<dbReference type="InterPro" id="IPR015943">
    <property type="entry name" value="WD40/YVTN_repeat-like_dom_sf"/>
</dbReference>
<feature type="transmembrane region" description="Helical" evidence="8">
    <location>
        <begin position="814"/>
        <end position="837"/>
    </location>
</feature>
<reference evidence="11" key="1">
    <citation type="submission" date="2024-02" db="EMBL/GenBank/DDBJ databases">
        <title>Sediminibacterium planktonica sp. nov. and Sediminibacterium longus sp. nov., isolated from surface lake and river water.</title>
        <authorList>
            <person name="Watanabe K."/>
            <person name="Takemine S."/>
            <person name="Ishii Y."/>
            <person name="Ogata Y."/>
            <person name="Shindo C."/>
            <person name="Suda W."/>
        </authorList>
    </citation>
    <scope>NUCLEOTIDE SEQUENCE</scope>
    <source>
        <strain evidence="11">KACHI17</strain>
    </source>
</reference>
<keyword evidence="4" id="KW-0808">Transferase</keyword>
<dbReference type="PANTHER" id="PTHR41523">
    <property type="entry name" value="TWO-COMPONENT SYSTEM SENSOR PROTEIN"/>
    <property type="match status" value="1"/>
</dbReference>
<dbReference type="RefSeq" id="WP_353550037.1">
    <property type="nucleotide sequence ID" value="NZ_AP029612.1"/>
</dbReference>
<evidence type="ECO:0000256" key="8">
    <source>
        <dbReference type="SAM" id="Phobius"/>
    </source>
</evidence>
<keyword evidence="8" id="KW-0472">Membrane</keyword>
<evidence type="ECO:0000256" key="1">
    <source>
        <dbReference type="ARBA" id="ARBA00000085"/>
    </source>
</evidence>
<evidence type="ECO:0000259" key="10">
    <source>
        <dbReference type="PROSITE" id="PS50109"/>
    </source>
</evidence>
<dbReference type="Gene3D" id="3.30.450.20">
    <property type="entry name" value="PAS domain"/>
    <property type="match status" value="1"/>
</dbReference>
<evidence type="ECO:0000256" key="6">
    <source>
        <dbReference type="ARBA" id="ARBA00022777"/>
    </source>
</evidence>
<evidence type="ECO:0000256" key="4">
    <source>
        <dbReference type="ARBA" id="ARBA00022679"/>
    </source>
</evidence>
<dbReference type="InterPro" id="IPR005467">
    <property type="entry name" value="His_kinase_dom"/>
</dbReference>
<accession>A0AAT9GGM6</accession>
<dbReference type="PROSITE" id="PS50109">
    <property type="entry name" value="HIS_KIN"/>
    <property type="match status" value="1"/>
</dbReference>
<feature type="chain" id="PRO_5043961352" description="histidine kinase" evidence="9">
    <location>
        <begin position="20"/>
        <end position="1083"/>
    </location>
</feature>
<protein>
    <recommendedName>
        <fullName evidence="2">histidine kinase</fullName>
        <ecNumber evidence="2">2.7.13.3</ecNumber>
    </recommendedName>
</protein>
<dbReference type="SUPFAM" id="SSF55874">
    <property type="entry name" value="ATPase domain of HSP90 chaperone/DNA topoisomerase II/histidine kinase"/>
    <property type="match status" value="1"/>
</dbReference>
<comment type="catalytic activity">
    <reaction evidence="1">
        <text>ATP + protein L-histidine = ADP + protein N-phospho-L-histidine.</text>
        <dbReference type="EC" id="2.7.13.3"/>
    </reaction>
</comment>
<evidence type="ECO:0000256" key="7">
    <source>
        <dbReference type="ARBA" id="ARBA00022840"/>
    </source>
</evidence>
<dbReference type="EC" id="2.7.13.3" evidence="2"/>
<dbReference type="EMBL" id="AP029612">
    <property type="protein sequence ID" value="BFG69729.1"/>
    <property type="molecule type" value="Genomic_DNA"/>
</dbReference>
<dbReference type="Gene3D" id="2.130.10.10">
    <property type="entry name" value="YVTN repeat-like/Quinoprotein amine dehydrogenase"/>
    <property type="match status" value="3"/>
</dbReference>
<dbReference type="Gene3D" id="3.30.565.10">
    <property type="entry name" value="Histidine kinase-like ATPase, C-terminal domain"/>
    <property type="match status" value="1"/>
</dbReference>
<feature type="domain" description="Histidine kinase" evidence="10">
    <location>
        <begin position="889"/>
        <end position="1082"/>
    </location>
</feature>
<keyword evidence="8" id="KW-1133">Transmembrane helix</keyword>
<dbReference type="InterPro" id="IPR013783">
    <property type="entry name" value="Ig-like_fold"/>
</dbReference>